<dbReference type="Proteomes" id="UP000002213">
    <property type="component" value="Chromosome"/>
</dbReference>
<organism evidence="1 2">
    <name type="scientific">Actinosynnema mirum (strain ATCC 29888 / DSM 43827 / JCM 3225 / NBRC 14064 / NCIMB 13271 / NRRL B-12336 / IMRU 3971 / 101)</name>
    <dbReference type="NCBI Taxonomy" id="446462"/>
    <lineage>
        <taxon>Bacteria</taxon>
        <taxon>Bacillati</taxon>
        <taxon>Actinomycetota</taxon>
        <taxon>Actinomycetes</taxon>
        <taxon>Pseudonocardiales</taxon>
        <taxon>Pseudonocardiaceae</taxon>
        <taxon>Actinosynnema</taxon>
    </lineage>
</organism>
<sequence>MTKTKGAPASDSHDVLDLDALLQQRSPHRAQVRFGGRDWSLRRDLTGEEVVRFWSLATTQQDGEALGILLSEGATAVDKVAGEELSKLLEVLPQQARVDVTRRLFVAAGLHTSLDAEGDSSAS</sequence>
<name>C6WC61_ACTMD</name>
<evidence type="ECO:0000313" key="1">
    <source>
        <dbReference type="EMBL" id="ACU39449.1"/>
    </source>
</evidence>
<dbReference type="EMBL" id="CP001630">
    <property type="protein sequence ID" value="ACU39449.1"/>
    <property type="molecule type" value="Genomic_DNA"/>
</dbReference>
<protein>
    <submittedName>
        <fullName evidence="1">Uncharacterized protein</fullName>
    </submittedName>
</protein>
<accession>C6WC61</accession>
<evidence type="ECO:0000313" key="2">
    <source>
        <dbReference type="Proteomes" id="UP000002213"/>
    </source>
</evidence>
<dbReference type="AlphaFoldDB" id="C6WC61"/>
<reference evidence="1 2" key="1">
    <citation type="journal article" date="2009" name="Stand. Genomic Sci.">
        <title>Complete genome sequence of Actinosynnema mirum type strain (101).</title>
        <authorList>
            <person name="Land M."/>
            <person name="Lapidus A."/>
            <person name="Mayilraj S."/>
            <person name="Chen F."/>
            <person name="Copeland A."/>
            <person name="Del Rio T.G."/>
            <person name="Nolan M."/>
            <person name="Lucas S."/>
            <person name="Tice H."/>
            <person name="Cheng J.F."/>
            <person name="Chertkov O."/>
            <person name="Bruce D."/>
            <person name="Goodwin L."/>
            <person name="Pitluck S."/>
            <person name="Rohde M."/>
            <person name="Goker M."/>
            <person name="Pati A."/>
            <person name="Ivanova N."/>
            <person name="Mavromatis K."/>
            <person name="Chen A."/>
            <person name="Palaniappan K."/>
            <person name="Hauser L."/>
            <person name="Chang Y.J."/>
            <person name="Jeffries C.C."/>
            <person name="Brettin T."/>
            <person name="Detter J.C."/>
            <person name="Han C."/>
            <person name="Chain P."/>
            <person name="Tindall B.J."/>
            <person name="Bristow J."/>
            <person name="Eisen J.A."/>
            <person name="Markowitz V."/>
            <person name="Hugenholtz P."/>
            <person name="Kyrpides N.C."/>
            <person name="Klenk H.P."/>
        </authorList>
    </citation>
    <scope>NUCLEOTIDE SEQUENCE [LARGE SCALE GENOMIC DNA]</scope>
    <source>
        <strain evidence="2">ATCC 29888 / DSM 43827 / JCM 3225 / NBRC 14064 / NCIMB 13271 / NRRL B-12336 / IMRU 3971 / 101</strain>
    </source>
</reference>
<dbReference type="KEGG" id="ami:Amir_5633"/>
<proteinExistence type="predicted"/>
<gene>
    <name evidence="1" type="ordered locus">Amir_5633</name>
</gene>
<dbReference type="HOGENOM" id="CLU_2010374_0_0_11"/>
<dbReference type="STRING" id="446462.Amir_5633"/>
<keyword evidence="2" id="KW-1185">Reference proteome</keyword>
<dbReference type="RefSeq" id="WP_015804334.1">
    <property type="nucleotide sequence ID" value="NC_013093.1"/>
</dbReference>